<proteinExistence type="predicted"/>
<organism evidence="2 3">
    <name type="scientific">Marinagarivorans cellulosilyticus</name>
    <dbReference type="NCBI Taxonomy" id="2721545"/>
    <lineage>
        <taxon>Bacteria</taxon>
        <taxon>Pseudomonadati</taxon>
        <taxon>Pseudomonadota</taxon>
        <taxon>Gammaproteobacteria</taxon>
        <taxon>Cellvibrionales</taxon>
        <taxon>Cellvibrionaceae</taxon>
        <taxon>Marinagarivorans</taxon>
    </lineage>
</organism>
<keyword evidence="3" id="KW-1185">Reference proteome</keyword>
<gene>
    <name evidence="2" type="ORF">MARGE09_P2510</name>
</gene>
<dbReference type="InterPro" id="IPR052555">
    <property type="entry name" value="dCTP_Pyrophosphatase"/>
</dbReference>
<name>A0AAN1WIQ0_9GAMM</name>
<dbReference type="KEGG" id="marq:MARGE09_P2510"/>
<dbReference type="EMBL" id="AP023086">
    <property type="protein sequence ID" value="BCD98309.1"/>
    <property type="molecule type" value="Genomic_DNA"/>
</dbReference>
<dbReference type="CDD" id="cd11537">
    <property type="entry name" value="NTP-PPase_RS21-C6_like"/>
    <property type="match status" value="1"/>
</dbReference>
<evidence type="ECO:0000256" key="1">
    <source>
        <dbReference type="SAM" id="MobiDB-lite"/>
    </source>
</evidence>
<evidence type="ECO:0008006" key="4">
    <source>
        <dbReference type="Google" id="ProtNLM"/>
    </source>
</evidence>
<sequence length="116" mass="13513">MNQFSEVTEYLRQFAKERDWEQFHSPKNLSMALSVECAELMEHFQWMESKASCNLDATQKHAIGEEVVDVLLYTLRLADVLELDLPQAILQKTQKNEAKYPAHKVKGSSKKYSEYE</sequence>
<dbReference type="GO" id="GO:0009143">
    <property type="term" value="P:nucleoside triphosphate catabolic process"/>
    <property type="evidence" value="ECO:0007669"/>
    <property type="project" value="InterPro"/>
</dbReference>
<dbReference type="PANTHER" id="PTHR46523">
    <property type="entry name" value="DCTP PYROPHOSPHATASE 1"/>
    <property type="match status" value="1"/>
</dbReference>
<evidence type="ECO:0000313" key="3">
    <source>
        <dbReference type="Proteomes" id="UP001320119"/>
    </source>
</evidence>
<protein>
    <recommendedName>
        <fullName evidence="4">Nucleotide pyrophosphohydrolase</fullName>
    </recommendedName>
</protein>
<dbReference type="InterPro" id="IPR025984">
    <property type="entry name" value="DCTPP"/>
</dbReference>
<dbReference type="RefSeq" id="WP_236982562.1">
    <property type="nucleotide sequence ID" value="NZ_AP023086.1"/>
</dbReference>
<dbReference type="Proteomes" id="UP001320119">
    <property type="component" value="Chromosome"/>
</dbReference>
<dbReference type="Gene3D" id="1.10.287.1080">
    <property type="entry name" value="MazG-like"/>
    <property type="match status" value="1"/>
</dbReference>
<accession>A0AAN1WIQ0</accession>
<feature type="region of interest" description="Disordered" evidence="1">
    <location>
        <begin position="95"/>
        <end position="116"/>
    </location>
</feature>
<dbReference type="PANTHER" id="PTHR46523:SF1">
    <property type="entry name" value="DCTP PYROPHOSPHATASE 1"/>
    <property type="match status" value="1"/>
</dbReference>
<reference evidence="2 3" key="1">
    <citation type="journal article" date="2022" name="IScience">
        <title>An ultrasensitive nanofiber-based assay for enzymatic hydrolysis and deep-sea microbial degradation of cellulose.</title>
        <authorList>
            <person name="Tsudome M."/>
            <person name="Tachioka M."/>
            <person name="Miyazaki M."/>
            <person name="Uchimura K."/>
            <person name="Tsuda M."/>
            <person name="Takaki Y."/>
            <person name="Deguchi S."/>
        </authorList>
    </citation>
    <scope>NUCLEOTIDE SEQUENCE [LARGE SCALE GENOMIC DNA]</scope>
    <source>
        <strain evidence="2 3">GE09</strain>
    </source>
</reference>
<dbReference type="SUPFAM" id="SSF101386">
    <property type="entry name" value="all-alpha NTP pyrophosphatases"/>
    <property type="match status" value="1"/>
</dbReference>
<dbReference type="Pfam" id="PF12643">
    <property type="entry name" value="MazG-like"/>
    <property type="match status" value="1"/>
</dbReference>
<dbReference type="AlphaFoldDB" id="A0AAN1WIQ0"/>
<dbReference type="GO" id="GO:0047429">
    <property type="term" value="F:nucleoside triphosphate diphosphatase activity"/>
    <property type="evidence" value="ECO:0007669"/>
    <property type="project" value="InterPro"/>
</dbReference>
<dbReference type="PIRSF" id="PIRSF029826">
    <property type="entry name" value="UCP029826_pph"/>
    <property type="match status" value="1"/>
</dbReference>
<evidence type="ECO:0000313" key="2">
    <source>
        <dbReference type="EMBL" id="BCD98309.1"/>
    </source>
</evidence>